<name>A0A9Q0RZU8_9DIPT</name>
<feature type="domain" description="K Homology" evidence="3">
    <location>
        <begin position="84"/>
        <end position="154"/>
    </location>
</feature>
<dbReference type="InterPro" id="IPR004088">
    <property type="entry name" value="KH_dom_type_1"/>
</dbReference>
<keyword evidence="1" id="KW-0694">RNA-binding</keyword>
<evidence type="ECO:0000313" key="4">
    <source>
        <dbReference type="EMBL" id="KAJ6638338.1"/>
    </source>
</evidence>
<proteinExistence type="predicted"/>
<dbReference type="SUPFAM" id="SSF54791">
    <property type="entry name" value="Eukaryotic type KH-domain (KH-domain type I)"/>
    <property type="match status" value="1"/>
</dbReference>
<dbReference type="SMART" id="SM00322">
    <property type="entry name" value="KH"/>
    <property type="match status" value="1"/>
</dbReference>
<dbReference type="PROSITE" id="PS50084">
    <property type="entry name" value="KH_TYPE_1"/>
    <property type="match status" value="1"/>
</dbReference>
<dbReference type="GO" id="GO:0010468">
    <property type="term" value="P:regulation of gene expression"/>
    <property type="evidence" value="ECO:0007669"/>
    <property type="project" value="UniProtKB-ARBA"/>
</dbReference>
<organism evidence="4 5">
    <name type="scientific">Pseudolycoriella hygida</name>
    <dbReference type="NCBI Taxonomy" id="35572"/>
    <lineage>
        <taxon>Eukaryota</taxon>
        <taxon>Metazoa</taxon>
        <taxon>Ecdysozoa</taxon>
        <taxon>Arthropoda</taxon>
        <taxon>Hexapoda</taxon>
        <taxon>Insecta</taxon>
        <taxon>Pterygota</taxon>
        <taxon>Neoptera</taxon>
        <taxon>Endopterygota</taxon>
        <taxon>Diptera</taxon>
        <taxon>Nematocera</taxon>
        <taxon>Sciaroidea</taxon>
        <taxon>Sciaridae</taxon>
        <taxon>Pseudolycoriella</taxon>
    </lineage>
</organism>
<dbReference type="AlphaFoldDB" id="A0A9Q0RZU8"/>
<feature type="region of interest" description="Disordered" evidence="2">
    <location>
        <begin position="48"/>
        <end position="87"/>
    </location>
</feature>
<dbReference type="EMBL" id="WJQU01000003">
    <property type="protein sequence ID" value="KAJ6638338.1"/>
    <property type="molecule type" value="Genomic_DNA"/>
</dbReference>
<gene>
    <name evidence="4" type="ORF">Bhyg_11073</name>
</gene>
<protein>
    <recommendedName>
        <fullName evidence="3">K Homology domain-containing protein</fullName>
    </recommendedName>
</protein>
<sequence length="157" mass="16595">MAGTTTIQSFRKFRVEQKLEEFLCVKYSTKSKMSENWGQNSGYGQRSGGGGYGGGRGGGGYGGAPRQNYGGGGGGRGGFNNFSDGPSSNIEIDSNKVGIVIGRGGAKIREIQDNFKVHVKIDREAGQNGYTGVTIRGDDTAIENAKTYIQELVAAKI</sequence>
<dbReference type="Proteomes" id="UP001151699">
    <property type="component" value="Chromosome X"/>
</dbReference>
<evidence type="ECO:0000313" key="5">
    <source>
        <dbReference type="Proteomes" id="UP001151699"/>
    </source>
</evidence>
<feature type="compositionally biased region" description="Gly residues" evidence="2">
    <location>
        <begin position="48"/>
        <end position="78"/>
    </location>
</feature>
<evidence type="ECO:0000259" key="3">
    <source>
        <dbReference type="SMART" id="SM00322"/>
    </source>
</evidence>
<dbReference type="OrthoDB" id="5204190at2759"/>
<dbReference type="InterPro" id="IPR036612">
    <property type="entry name" value="KH_dom_type_1_sf"/>
</dbReference>
<dbReference type="InterPro" id="IPR004087">
    <property type="entry name" value="KH_dom"/>
</dbReference>
<evidence type="ECO:0000256" key="2">
    <source>
        <dbReference type="SAM" id="MobiDB-lite"/>
    </source>
</evidence>
<dbReference type="Pfam" id="PF00013">
    <property type="entry name" value="KH_1"/>
    <property type="match status" value="1"/>
</dbReference>
<evidence type="ECO:0000256" key="1">
    <source>
        <dbReference type="PROSITE-ProRule" id="PRU00117"/>
    </source>
</evidence>
<dbReference type="GO" id="GO:0003723">
    <property type="term" value="F:RNA binding"/>
    <property type="evidence" value="ECO:0007669"/>
    <property type="project" value="UniProtKB-UniRule"/>
</dbReference>
<dbReference type="Gene3D" id="3.30.1370.10">
    <property type="entry name" value="K Homology domain, type 1"/>
    <property type="match status" value="1"/>
</dbReference>
<accession>A0A9Q0RZU8</accession>
<comment type="caution">
    <text evidence="4">The sequence shown here is derived from an EMBL/GenBank/DDBJ whole genome shotgun (WGS) entry which is preliminary data.</text>
</comment>
<reference evidence="4" key="1">
    <citation type="submission" date="2022-07" db="EMBL/GenBank/DDBJ databases">
        <authorList>
            <person name="Trinca V."/>
            <person name="Uliana J.V.C."/>
            <person name="Torres T.T."/>
            <person name="Ward R.J."/>
            <person name="Monesi N."/>
        </authorList>
    </citation>
    <scope>NUCLEOTIDE SEQUENCE</scope>
    <source>
        <strain evidence="4">HSMRA1968</strain>
        <tissue evidence="4">Whole embryos</tissue>
    </source>
</reference>
<keyword evidence="5" id="KW-1185">Reference proteome</keyword>